<evidence type="ECO:0000313" key="2">
    <source>
        <dbReference type="EMBL" id="EGD75355.1"/>
    </source>
</evidence>
<feature type="compositionally biased region" description="Basic and acidic residues" evidence="1">
    <location>
        <begin position="84"/>
        <end position="96"/>
    </location>
</feature>
<sequence>MHQDQGCFKDSADNRTFAFAGNMAQTSMTREACATLLLHLQLSPQAPLRMATNAASANTQAEFPPRSLSASLRLKRAMHGGVNRDVRSSQSHEHHPGKLFRQTRSHRSCRSATRVCPSVPASTTSLDASLDLILSPVHAPSSTMASRGSPSRICIWWRRARPLPLRASSARTSVPPRSLSPKVLAQPSTEGHIHGDARLQQSQLAQGRQRLAEDRTYRCPLHHRRVRCCLRDGLLGRPRQEVQENGSRSQALWRALGRDNRVAFNGNISTFDLWDTEYKRGHSLPCDRTPASTACPRVRTTCCSKTSCASSGSVTW</sequence>
<dbReference type="EMBL" id="GL832972">
    <property type="protein sequence ID" value="EGD75355.1"/>
    <property type="molecule type" value="Genomic_DNA"/>
</dbReference>
<protein>
    <submittedName>
        <fullName evidence="2">Uncharacterized protein</fullName>
    </submittedName>
</protein>
<feature type="region of interest" description="Disordered" evidence="1">
    <location>
        <begin position="84"/>
        <end position="106"/>
    </location>
</feature>
<proteinExistence type="predicted"/>
<dbReference type="KEGG" id="sre:PTSG_06431"/>
<evidence type="ECO:0000256" key="1">
    <source>
        <dbReference type="SAM" id="MobiDB-lite"/>
    </source>
</evidence>
<accession>F2UFS7</accession>
<dbReference type="AlphaFoldDB" id="F2UFS7"/>
<organism evidence="3">
    <name type="scientific">Salpingoeca rosetta (strain ATCC 50818 / BSB-021)</name>
    <dbReference type="NCBI Taxonomy" id="946362"/>
    <lineage>
        <taxon>Eukaryota</taxon>
        <taxon>Choanoflagellata</taxon>
        <taxon>Craspedida</taxon>
        <taxon>Salpingoecidae</taxon>
        <taxon>Salpingoeca</taxon>
    </lineage>
</organism>
<feature type="compositionally biased region" description="Basic residues" evidence="1">
    <location>
        <begin position="97"/>
        <end position="106"/>
    </location>
</feature>
<dbReference type="RefSeq" id="XP_004991812.1">
    <property type="nucleotide sequence ID" value="XM_004991755.1"/>
</dbReference>
<dbReference type="Proteomes" id="UP000007799">
    <property type="component" value="Unassembled WGS sequence"/>
</dbReference>
<gene>
    <name evidence="2" type="ORF">PTSG_06431</name>
</gene>
<dbReference type="InParanoid" id="F2UFS7"/>
<feature type="region of interest" description="Disordered" evidence="1">
    <location>
        <begin position="168"/>
        <end position="193"/>
    </location>
</feature>
<name>F2UFS7_SALR5</name>
<dbReference type="GeneID" id="16072377"/>
<evidence type="ECO:0000313" key="3">
    <source>
        <dbReference type="Proteomes" id="UP000007799"/>
    </source>
</evidence>
<keyword evidence="3" id="KW-1185">Reference proteome</keyword>
<reference evidence="2" key="1">
    <citation type="submission" date="2009-08" db="EMBL/GenBank/DDBJ databases">
        <title>Annotation of Salpingoeca rosetta.</title>
        <authorList>
            <consortium name="The Broad Institute Genome Sequencing Platform"/>
            <person name="Russ C."/>
            <person name="Cuomo C."/>
            <person name="Burger G."/>
            <person name="Gray M.W."/>
            <person name="Holland P.W.H."/>
            <person name="King N."/>
            <person name="Lang F.B.F."/>
            <person name="Roger A.J."/>
            <person name="Ruiz-Trillo I."/>
            <person name="Young S.K."/>
            <person name="Zeng Q."/>
            <person name="Gargeya S."/>
            <person name="Alvarado L."/>
            <person name="Berlin A."/>
            <person name="Chapman S.B."/>
            <person name="Chen Z."/>
            <person name="Freedman E."/>
            <person name="Gellesch M."/>
            <person name="Goldberg J."/>
            <person name="Griggs A."/>
            <person name="Gujja S."/>
            <person name="Heilman E."/>
            <person name="Heiman D."/>
            <person name="Howarth C."/>
            <person name="Mehta T."/>
            <person name="Neiman D."/>
            <person name="Pearson M."/>
            <person name="Roberts A."/>
            <person name="Saif S."/>
            <person name="Shea T."/>
            <person name="Shenoy N."/>
            <person name="Sisk P."/>
            <person name="Stolte C."/>
            <person name="Sykes S."/>
            <person name="White J."/>
            <person name="Yandava C."/>
            <person name="Haas B."/>
            <person name="Nusbaum C."/>
            <person name="Birren B."/>
        </authorList>
    </citation>
    <scope>NUCLEOTIDE SEQUENCE [LARGE SCALE GENOMIC DNA]</scope>
    <source>
        <strain evidence="2">ATCC 50818</strain>
    </source>
</reference>